<comment type="caution">
    <text evidence="2">The sequence shown here is derived from an EMBL/GenBank/DDBJ whole genome shotgun (WGS) entry which is preliminary data.</text>
</comment>
<dbReference type="AlphaFoldDB" id="A0A834Y0V9"/>
<feature type="region of interest" description="Disordered" evidence="1">
    <location>
        <begin position="344"/>
        <end position="373"/>
    </location>
</feature>
<dbReference type="EMBL" id="JACMRX010000002">
    <property type="protein sequence ID" value="KAF7994989.1"/>
    <property type="molecule type" value="Genomic_DNA"/>
</dbReference>
<name>A0A834Y0V9_APHGI</name>
<evidence type="ECO:0000313" key="2">
    <source>
        <dbReference type="EMBL" id="KAF7994989.1"/>
    </source>
</evidence>
<keyword evidence="3" id="KW-1185">Reference proteome</keyword>
<gene>
    <name evidence="2" type="ORF">HCN44_004461</name>
</gene>
<dbReference type="Proteomes" id="UP000639338">
    <property type="component" value="Unassembled WGS sequence"/>
</dbReference>
<reference evidence="2 3" key="1">
    <citation type="submission" date="2020-08" db="EMBL/GenBank/DDBJ databases">
        <title>Aphidius gifuensis genome sequencing and assembly.</title>
        <authorList>
            <person name="Du Z."/>
        </authorList>
    </citation>
    <scope>NUCLEOTIDE SEQUENCE [LARGE SCALE GENOMIC DNA]</scope>
    <source>
        <strain evidence="2">YNYX2018</strain>
        <tissue evidence="2">Adults</tissue>
    </source>
</reference>
<organism evidence="2 3">
    <name type="scientific">Aphidius gifuensis</name>
    <name type="common">Parasitoid wasp</name>
    <dbReference type="NCBI Taxonomy" id="684658"/>
    <lineage>
        <taxon>Eukaryota</taxon>
        <taxon>Metazoa</taxon>
        <taxon>Ecdysozoa</taxon>
        <taxon>Arthropoda</taxon>
        <taxon>Hexapoda</taxon>
        <taxon>Insecta</taxon>
        <taxon>Pterygota</taxon>
        <taxon>Neoptera</taxon>
        <taxon>Endopterygota</taxon>
        <taxon>Hymenoptera</taxon>
        <taxon>Apocrita</taxon>
        <taxon>Ichneumonoidea</taxon>
        <taxon>Braconidae</taxon>
        <taxon>Aphidiinae</taxon>
        <taxon>Aphidius</taxon>
    </lineage>
</organism>
<evidence type="ECO:0000313" key="3">
    <source>
        <dbReference type="Proteomes" id="UP000639338"/>
    </source>
</evidence>
<accession>A0A834Y0V9</accession>
<sequence length="404" mass="47345">MESAEYKISDRDKHDFTDAFDNCWSLLKINNYYINKNKSETISWRSSEISHEMYKCMLEIIKKMSITQVSESKCTETLKQEPLNVNLDVTIDKDTKDQHEDNNHLKLSSDNTGESINNIPPLIQDPLDPLVTDVYDQKNINKKRKRNINNYTMKDYVIKLALDNPNWTLEDLKKYSGFYNIKSRQTLQSWLKSLQKYGQLNDDNTKQLIEKNELLKKRYYDFVPYDLKKKLIELTRQNPSWSITTLRNQTGFLNISFKKIKTWENDFNKDGLLIDKKIRINNLVFAKCLEFKKNNGTLTNALLRKWHDEAIYAYDIKLSHSLASWMHYFKKEYGIDGNSNDLQLFSTQQDNDDGRSHEPTDGPLDMDNDNKNINENFVDKMSDTSIKISDALSSLQMVIQSSSD</sequence>
<dbReference type="OrthoDB" id="7691932at2759"/>
<protein>
    <submittedName>
        <fullName evidence="2">Uncharacterized protein</fullName>
    </submittedName>
</protein>
<proteinExistence type="predicted"/>
<evidence type="ECO:0000256" key="1">
    <source>
        <dbReference type="SAM" id="MobiDB-lite"/>
    </source>
</evidence>